<dbReference type="SUPFAM" id="SSF51011">
    <property type="entry name" value="Glycosyl hydrolase domain"/>
    <property type="match status" value="1"/>
</dbReference>
<evidence type="ECO:0000259" key="1">
    <source>
        <dbReference type="SMART" id="SM00642"/>
    </source>
</evidence>
<dbReference type="GO" id="GO:0005975">
    <property type="term" value="P:carbohydrate metabolic process"/>
    <property type="evidence" value="ECO:0007669"/>
    <property type="project" value="InterPro"/>
</dbReference>
<gene>
    <name evidence="2" type="ORF">L21SP2_3450</name>
</gene>
<keyword evidence="2" id="KW-0328">Glycosyltransferase</keyword>
<evidence type="ECO:0000313" key="3">
    <source>
        <dbReference type="Proteomes" id="UP000018680"/>
    </source>
</evidence>
<dbReference type="RefSeq" id="WP_024269674.1">
    <property type="nucleotide sequence ID" value="NC_023035.1"/>
</dbReference>
<accession>V5WNT8</accession>
<dbReference type="HOGENOM" id="CLU_032719_1_0_12"/>
<dbReference type="AlphaFoldDB" id="V5WNT8"/>
<dbReference type="Gene3D" id="3.20.20.80">
    <property type="entry name" value="Glycosidases"/>
    <property type="match status" value="1"/>
</dbReference>
<keyword evidence="2" id="KW-0808">Transferase</keyword>
<dbReference type="GO" id="GO:0003844">
    <property type="term" value="F:1,4-alpha-glucan branching enzyme activity"/>
    <property type="evidence" value="ECO:0007669"/>
    <property type="project" value="UniProtKB-EC"/>
</dbReference>
<dbReference type="Pfam" id="PF00128">
    <property type="entry name" value="Alpha-amylase"/>
    <property type="match status" value="1"/>
</dbReference>
<dbReference type="eggNOG" id="COG0366">
    <property type="taxonomic scope" value="Bacteria"/>
</dbReference>
<dbReference type="STRING" id="1307761.L21SP2_3450"/>
<protein>
    <submittedName>
        <fullName evidence="2">1,4-alpha-glucan branching enzyme</fullName>
        <ecNumber evidence="2">2.4.1.18</ecNumber>
    </submittedName>
</protein>
<dbReference type="PATRIC" id="fig|1307761.3.peg.3439"/>
<dbReference type="InterPro" id="IPR017853">
    <property type="entry name" value="GH"/>
</dbReference>
<reference evidence="2 3" key="1">
    <citation type="journal article" date="2015" name="Stand. Genomic Sci.">
        <title>Complete genome sequence and description of Salinispira pacifica gen. nov., sp. nov., a novel spirochaete isolated form a hypersaline microbial mat.</title>
        <authorList>
            <person name="Ben Hania W."/>
            <person name="Joseph M."/>
            <person name="Schumann P."/>
            <person name="Bunk B."/>
            <person name="Fiebig A."/>
            <person name="Sproer C."/>
            <person name="Klenk H.P."/>
            <person name="Fardeau M.L."/>
            <person name="Spring S."/>
        </authorList>
    </citation>
    <scope>NUCLEOTIDE SEQUENCE [LARGE SCALE GENOMIC DNA]</scope>
    <source>
        <strain evidence="2 3">L21-RPul-D2</strain>
    </source>
</reference>
<dbReference type="KEGG" id="slr:L21SP2_3450"/>
<dbReference type="SUPFAM" id="SSF51445">
    <property type="entry name" value="(Trans)glycosidases"/>
    <property type="match status" value="1"/>
</dbReference>
<dbReference type="EC" id="2.4.1.18" evidence="2"/>
<evidence type="ECO:0000313" key="2">
    <source>
        <dbReference type="EMBL" id="AHC16786.1"/>
    </source>
</evidence>
<organism evidence="2 3">
    <name type="scientific">Salinispira pacifica</name>
    <dbReference type="NCBI Taxonomy" id="1307761"/>
    <lineage>
        <taxon>Bacteria</taxon>
        <taxon>Pseudomonadati</taxon>
        <taxon>Spirochaetota</taxon>
        <taxon>Spirochaetia</taxon>
        <taxon>Spirochaetales</taxon>
        <taxon>Spirochaetaceae</taxon>
        <taxon>Salinispira</taxon>
    </lineage>
</organism>
<dbReference type="EMBL" id="CP006939">
    <property type="protein sequence ID" value="AHC16786.1"/>
    <property type="molecule type" value="Genomic_DNA"/>
</dbReference>
<dbReference type="Proteomes" id="UP000018680">
    <property type="component" value="Chromosome"/>
</dbReference>
<feature type="domain" description="Glycosyl hydrolase family 13 catalytic" evidence="1">
    <location>
        <begin position="28"/>
        <end position="345"/>
    </location>
</feature>
<keyword evidence="3" id="KW-1185">Reference proteome</keyword>
<dbReference type="InterPro" id="IPR006047">
    <property type="entry name" value="GH13_cat_dom"/>
</dbReference>
<dbReference type="CDD" id="cd11313">
    <property type="entry name" value="AmyAc_arch_bac_AmyA"/>
    <property type="match status" value="1"/>
</dbReference>
<name>V5WNT8_9SPIO</name>
<proteinExistence type="predicted"/>
<dbReference type="SMART" id="SM00642">
    <property type="entry name" value="Aamy"/>
    <property type="match status" value="1"/>
</dbReference>
<dbReference type="PANTHER" id="PTHR47786">
    <property type="entry name" value="ALPHA-1,4-GLUCAN:MALTOSE-1-PHOSPHATE MALTOSYLTRANSFERASE"/>
    <property type="match status" value="1"/>
</dbReference>
<dbReference type="PANTHER" id="PTHR47786:SF2">
    <property type="entry name" value="GLYCOSYL HYDROLASE FAMILY 13 CATALYTIC DOMAIN-CONTAINING PROTEIN"/>
    <property type="match status" value="1"/>
</dbReference>
<dbReference type="OrthoDB" id="9761875at2"/>
<sequence length="438" mass="51674">MSKTQRYEPNPLAVIRHPEWSRSSSIYQINIRQFTPEGTFNAALEHLPRLKRLGVEILWLMPIHPIGEENRKGTLGSPYAVKDYFGVNPEFGTADDLRSFIHTAHDSGFRVILDWVANHTAWDSDLVDEHPEWYMRNWKGEFMPTPWWDWDDIIELDYQQPELREYMTRAMKYWVKEFDVDGYRCDVAGFVPTDFWDRVRGELDRIKPVFLLAEWEARDLHYRSFDMTYGWHWNETMHHIAMGKTDVQSLFIYYSWNEKAFPHSAMRMLFVSNHDKNAWEGTEYEQFGDALDATIALSVVSEGMPLIYNGQEAGNERRLSFFEKDPIQWREDRMFDFYSRLIQLKKKNPALWNAPWGARMVQVVNSEPGSVFSFVREKDGNRIFALFNFSSEKKSCKILDGPVQGTYRWWQGGEPTPLEIGQERSLEPWGFEIWVGNS</sequence>